<organism evidence="1 2">
    <name type="scientific">Gossypium arboreum</name>
    <name type="common">Tree cotton</name>
    <name type="synonym">Gossypium nanking</name>
    <dbReference type="NCBI Taxonomy" id="29729"/>
    <lineage>
        <taxon>Eukaryota</taxon>
        <taxon>Viridiplantae</taxon>
        <taxon>Streptophyta</taxon>
        <taxon>Embryophyta</taxon>
        <taxon>Tracheophyta</taxon>
        <taxon>Spermatophyta</taxon>
        <taxon>Magnoliopsida</taxon>
        <taxon>eudicotyledons</taxon>
        <taxon>Gunneridae</taxon>
        <taxon>Pentapetalae</taxon>
        <taxon>rosids</taxon>
        <taxon>malvids</taxon>
        <taxon>Malvales</taxon>
        <taxon>Malvaceae</taxon>
        <taxon>Malvoideae</taxon>
        <taxon>Gossypium</taxon>
    </lineage>
</organism>
<proteinExistence type="predicted"/>
<reference evidence="2" key="1">
    <citation type="submission" date="2014-09" db="EMBL/GenBank/DDBJ databases">
        <authorList>
            <person name="Mudge J."/>
            <person name="Ramaraj T."/>
            <person name="Lindquist I.E."/>
            <person name="Bharti A.K."/>
            <person name="Sundararajan A."/>
            <person name="Cameron C.T."/>
            <person name="Woodward J.E."/>
            <person name="May G.D."/>
            <person name="Brubaker C."/>
            <person name="Broadhvest J."/>
            <person name="Wilkins T.A."/>
        </authorList>
    </citation>
    <scope>NUCLEOTIDE SEQUENCE</scope>
    <source>
        <strain evidence="2">cv. AKA8401</strain>
    </source>
</reference>
<dbReference type="Proteomes" id="UP000032142">
    <property type="component" value="Unassembled WGS sequence"/>
</dbReference>
<evidence type="ECO:0000313" key="1">
    <source>
        <dbReference type="EMBL" id="KHG05628.1"/>
    </source>
</evidence>
<dbReference type="EMBL" id="JRRC01434428">
    <property type="protein sequence ID" value="KHG05628.1"/>
    <property type="molecule type" value="Genomic_DNA"/>
</dbReference>
<gene>
    <name evidence="1" type="ORF">F383_30894</name>
</gene>
<protein>
    <submittedName>
        <fullName evidence="1">Uncharacterized protein</fullName>
    </submittedName>
</protein>
<sequence>MTTLGDTLRGNMTMCHTRLRHTPM</sequence>
<keyword evidence="2" id="KW-1185">Reference proteome</keyword>
<name>A0A0B0MU41_GOSAR</name>
<comment type="caution">
    <text evidence="1">The sequence shown here is derived from an EMBL/GenBank/DDBJ whole genome shotgun (WGS) entry which is preliminary data.</text>
</comment>
<dbReference type="AlphaFoldDB" id="A0A0B0MU41"/>
<evidence type="ECO:0000313" key="2">
    <source>
        <dbReference type="Proteomes" id="UP000032142"/>
    </source>
</evidence>
<accession>A0A0B0MU41</accession>